<dbReference type="OMA" id="THEYRCP"/>
<dbReference type="GO" id="GO:0005654">
    <property type="term" value="C:nucleoplasm"/>
    <property type="evidence" value="ECO:0007669"/>
    <property type="project" value="Ensembl"/>
</dbReference>
<evidence type="ECO:0000313" key="5">
    <source>
        <dbReference type="Proteomes" id="UP000007754"/>
    </source>
</evidence>
<dbReference type="PANTHER" id="PTHR10701:SF5">
    <property type="entry name" value="N-ALPHA-ACETYLTRANSFERASE 38, NATC AUXILIARY SUBUNIT"/>
    <property type="match status" value="1"/>
</dbReference>
<feature type="compositionally biased region" description="Low complexity" evidence="2">
    <location>
        <begin position="26"/>
        <end position="35"/>
    </location>
</feature>
<organism evidence="4 5">
    <name type="scientific">Taeniopygia guttata</name>
    <name type="common">Zebra finch</name>
    <name type="synonym">Poephila guttata</name>
    <dbReference type="NCBI Taxonomy" id="59729"/>
    <lineage>
        <taxon>Eukaryota</taxon>
        <taxon>Metazoa</taxon>
        <taxon>Chordata</taxon>
        <taxon>Craniata</taxon>
        <taxon>Vertebrata</taxon>
        <taxon>Euteleostomi</taxon>
        <taxon>Archelosauria</taxon>
        <taxon>Archosauria</taxon>
        <taxon>Dinosauria</taxon>
        <taxon>Saurischia</taxon>
        <taxon>Theropoda</taxon>
        <taxon>Coelurosauria</taxon>
        <taxon>Aves</taxon>
        <taxon>Neognathae</taxon>
        <taxon>Neoaves</taxon>
        <taxon>Telluraves</taxon>
        <taxon>Australaves</taxon>
        <taxon>Passeriformes</taxon>
        <taxon>Passeroidea</taxon>
        <taxon>Estrildidae</taxon>
        <taxon>Estrildinae</taxon>
        <taxon>Taeniopygia</taxon>
    </lineage>
</organism>
<dbReference type="GeneTree" id="ENSGT00390000018418"/>
<dbReference type="InParanoid" id="A0A674GNB2"/>
<evidence type="ECO:0000256" key="2">
    <source>
        <dbReference type="SAM" id="MobiDB-lite"/>
    </source>
</evidence>
<dbReference type="PANTHER" id="PTHR10701">
    <property type="entry name" value="SMALL NUCLEAR RIBONUCLEOPROTEIN-ASSOCIATED PROTEIN B AND N"/>
    <property type="match status" value="1"/>
</dbReference>
<dbReference type="AlphaFoldDB" id="A0A674GNB2"/>
<dbReference type="GO" id="GO:0043066">
    <property type="term" value="P:negative regulation of apoptotic process"/>
    <property type="evidence" value="ECO:0007669"/>
    <property type="project" value="Ensembl"/>
</dbReference>
<dbReference type="CDD" id="cd06168">
    <property type="entry name" value="LSMD1"/>
    <property type="match status" value="1"/>
</dbReference>
<evidence type="ECO:0000259" key="3">
    <source>
        <dbReference type="PROSITE" id="PS52002"/>
    </source>
</evidence>
<dbReference type="PROSITE" id="PS52002">
    <property type="entry name" value="SM"/>
    <property type="match status" value="1"/>
</dbReference>
<protein>
    <submittedName>
        <fullName evidence="4">N-alpha-acetyltransferase 38, NatC auxiliary subunit</fullName>
    </submittedName>
</protein>
<feature type="domain" description="Sm" evidence="3">
    <location>
        <begin position="35"/>
        <end position="113"/>
    </location>
</feature>
<dbReference type="InterPro" id="IPR050914">
    <property type="entry name" value="snRNP_SmB/NAA38-like"/>
</dbReference>
<dbReference type="InterPro" id="IPR047575">
    <property type="entry name" value="Sm"/>
</dbReference>
<dbReference type="FunCoup" id="A0A674GNB2">
    <property type="interactions" value="221"/>
</dbReference>
<dbReference type="SMART" id="SM00651">
    <property type="entry name" value="Sm"/>
    <property type="match status" value="1"/>
</dbReference>
<dbReference type="FunFam" id="2.30.30.100:FF:000028">
    <property type="entry name" value="N-alpha-acetyltransferase 38, NatC auxiliary subunit"/>
    <property type="match status" value="1"/>
</dbReference>
<evidence type="ECO:0000313" key="4">
    <source>
        <dbReference type="Ensembl" id="ENSTGUP00000023956.1"/>
    </source>
</evidence>
<dbReference type="InterPro" id="IPR034110">
    <property type="entry name" value="LSMD1_Sm"/>
</dbReference>
<comment type="similarity">
    <text evidence="1">Belongs to the snRNP Sm proteins family.</text>
</comment>
<dbReference type="SUPFAM" id="SSF50182">
    <property type="entry name" value="Sm-like ribonucleoproteins"/>
    <property type="match status" value="1"/>
</dbReference>
<dbReference type="GO" id="GO:0031417">
    <property type="term" value="C:NatC complex"/>
    <property type="evidence" value="ECO:0007669"/>
    <property type="project" value="Ensembl"/>
</dbReference>
<dbReference type="Gene3D" id="2.30.30.100">
    <property type="match status" value="1"/>
</dbReference>
<feature type="region of interest" description="Disordered" evidence="2">
    <location>
        <begin position="1"/>
        <end position="36"/>
    </location>
</feature>
<reference evidence="4" key="2">
    <citation type="submission" date="2025-09" db="UniProtKB">
        <authorList>
            <consortium name="Ensembl"/>
        </authorList>
    </citation>
    <scope>IDENTIFICATION</scope>
</reference>
<sequence length="114" mass="11909">SAGGALPSPLPATRGSQALPLPPQRAGPGVAGPPRGRQRLEALLNRSLRIRMSDGRTLVGAFLCTDRQSNVILGSAQEFLKAADAFPGSEPRVLGLAMVPGHHIVSIEVEPPYP</sequence>
<proteinExistence type="inferred from homology"/>
<dbReference type="Pfam" id="PF01423">
    <property type="entry name" value="LSM"/>
    <property type="match status" value="1"/>
</dbReference>
<evidence type="ECO:0000256" key="1">
    <source>
        <dbReference type="ARBA" id="ARBA00006850"/>
    </source>
</evidence>
<accession>A0A674GNB2</accession>
<keyword evidence="5" id="KW-1185">Reference proteome</keyword>
<dbReference type="InterPro" id="IPR001163">
    <property type="entry name" value="Sm_dom_euk/arc"/>
</dbReference>
<dbReference type="Ensembl" id="ENSTGUT00000039617.1">
    <property type="protein sequence ID" value="ENSTGUP00000023956.1"/>
    <property type="gene ID" value="ENSTGUG00000027601.1"/>
</dbReference>
<reference evidence="4" key="1">
    <citation type="submission" date="2025-08" db="UniProtKB">
        <authorList>
            <consortium name="Ensembl"/>
        </authorList>
    </citation>
    <scope>IDENTIFICATION</scope>
</reference>
<dbReference type="InterPro" id="IPR010920">
    <property type="entry name" value="LSM_dom_sf"/>
</dbReference>
<name>A0A674GNB2_TAEGU</name>
<dbReference type="GO" id="GO:0003723">
    <property type="term" value="F:RNA binding"/>
    <property type="evidence" value="ECO:0007669"/>
    <property type="project" value="InterPro"/>
</dbReference>
<dbReference type="Proteomes" id="UP000007754">
    <property type="component" value="Unplaced"/>
</dbReference>